<feature type="compositionally biased region" description="Pro residues" evidence="1">
    <location>
        <begin position="84"/>
        <end position="93"/>
    </location>
</feature>
<feature type="compositionally biased region" description="Pro residues" evidence="1">
    <location>
        <begin position="136"/>
        <end position="145"/>
    </location>
</feature>
<keyword evidence="3" id="KW-1185">Reference proteome</keyword>
<evidence type="ECO:0000313" key="2">
    <source>
        <dbReference type="EMBL" id="PUZ55992.1"/>
    </source>
</evidence>
<dbReference type="AlphaFoldDB" id="A0A2T7DK93"/>
<sequence>MSPSAITAQPAQTPLTLFQRFTPLSLSSGPPSLPRVDSPPPHRDPDGAPPPRRPARGVAPAPARPPGLLLRSRLRRHHHRVRRAPPPGLPAGPAPGQRAGIHARRRVRGLRCRPPLQLPHRAARGELPRRLQRPPHGAPRGPPHLGPQRHPRQGLLSLVVHHGDPRRRGPARLRGRLRLRQVPRAGLQRQPRVPRQGRLLMQQLGHPLACSMVHGIIKGAVGLQAHRCF</sequence>
<gene>
    <name evidence="2" type="ORF">GQ55_5G258400</name>
</gene>
<evidence type="ECO:0000256" key="1">
    <source>
        <dbReference type="SAM" id="MobiDB-lite"/>
    </source>
</evidence>
<feature type="compositionally biased region" description="Basic residues" evidence="1">
    <location>
        <begin position="101"/>
        <end position="111"/>
    </location>
</feature>
<feature type="compositionally biased region" description="Low complexity" evidence="1">
    <location>
        <begin position="56"/>
        <end position="71"/>
    </location>
</feature>
<evidence type="ECO:0000313" key="3">
    <source>
        <dbReference type="Proteomes" id="UP000244336"/>
    </source>
</evidence>
<dbReference type="EMBL" id="CM009753">
    <property type="protein sequence ID" value="PUZ55992.1"/>
    <property type="molecule type" value="Genomic_DNA"/>
</dbReference>
<protein>
    <submittedName>
        <fullName evidence="2">Uncharacterized protein</fullName>
    </submittedName>
</protein>
<reference evidence="2 3" key="1">
    <citation type="submission" date="2018-04" db="EMBL/GenBank/DDBJ databases">
        <title>WGS assembly of Panicum hallii var. hallii HAL2.</title>
        <authorList>
            <person name="Lovell J."/>
            <person name="Jenkins J."/>
            <person name="Lowry D."/>
            <person name="Mamidi S."/>
            <person name="Sreedasyam A."/>
            <person name="Weng X."/>
            <person name="Barry K."/>
            <person name="Bonette J."/>
            <person name="Campitelli B."/>
            <person name="Daum C."/>
            <person name="Gordon S."/>
            <person name="Gould B."/>
            <person name="Lipzen A."/>
            <person name="MacQueen A."/>
            <person name="Palacio-Mejia J."/>
            <person name="Plott C."/>
            <person name="Shakirov E."/>
            <person name="Shu S."/>
            <person name="Yoshinaga Y."/>
            <person name="Zane M."/>
            <person name="Rokhsar D."/>
            <person name="Grimwood J."/>
            <person name="Schmutz J."/>
            <person name="Juenger T."/>
        </authorList>
    </citation>
    <scope>NUCLEOTIDE SEQUENCE [LARGE SCALE GENOMIC DNA]</scope>
    <source>
        <strain evidence="3">cv. HAL2</strain>
    </source>
</reference>
<name>A0A2T7DK93_9POAL</name>
<accession>A0A2T7DK93</accession>
<organism evidence="2 3">
    <name type="scientific">Panicum hallii var. hallii</name>
    <dbReference type="NCBI Taxonomy" id="1504633"/>
    <lineage>
        <taxon>Eukaryota</taxon>
        <taxon>Viridiplantae</taxon>
        <taxon>Streptophyta</taxon>
        <taxon>Embryophyta</taxon>
        <taxon>Tracheophyta</taxon>
        <taxon>Spermatophyta</taxon>
        <taxon>Magnoliopsida</taxon>
        <taxon>Liliopsida</taxon>
        <taxon>Poales</taxon>
        <taxon>Poaceae</taxon>
        <taxon>PACMAD clade</taxon>
        <taxon>Panicoideae</taxon>
        <taxon>Panicodae</taxon>
        <taxon>Paniceae</taxon>
        <taxon>Panicinae</taxon>
        <taxon>Panicum</taxon>
        <taxon>Panicum sect. Panicum</taxon>
    </lineage>
</organism>
<dbReference type="Proteomes" id="UP000244336">
    <property type="component" value="Chromosome 5"/>
</dbReference>
<feature type="region of interest" description="Disordered" evidence="1">
    <location>
        <begin position="22"/>
        <end position="151"/>
    </location>
</feature>
<proteinExistence type="predicted"/>
<dbReference type="Gramene" id="PUZ55992">
    <property type="protein sequence ID" value="PUZ55992"/>
    <property type="gene ID" value="GQ55_5G258400"/>
</dbReference>
<feature type="compositionally biased region" description="Basic residues" evidence="1">
    <location>
        <begin position="72"/>
        <end position="83"/>
    </location>
</feature>